<comment type="similarity">
    <text evidence="5">Belongs to the adaptor complexes large subunit family.</text>
</comment>
<dbReference type="GO" id="GO:0006886">
    <property type="term" value="P:intracellular protein transport"/>
    <property type="evidence" value="ECO:0007669"/>
    <property type="project" value="UniProtKB-UniRule"/>
</dbReference>
<dbReference type="InterPro" id="IPR016024">
    <property type="entry name" value="ARM-type_fold"/>
</dbReference>
<evidence type="ECO:0000256" key="6">
    <source>
        <dbReference type="PIRSR" id="PIRSR037091-1"/>
    </source>
</evidence>
<evidence type="ECO:0000256" key="1">
    <source>
        <dbReference type="ARBA" id="ARBA00004184"/>
    </source>
</evidence>
<feature type="binding site" evidence="6">
    <location>
        <position position="38"/>
    </location>
    <ligand>
        <name>a 1,2-diacyl-sn-glycero-3-phospho-(1D-myo-inositol-3,4,5-trisphosphate)</name>
        <dbReference type="ChEBI" id="CHEBI:57836"/>
    </ligand>
</feature>
<dbReference type="AlphaFoldDB" id="A5DIJ2"/>
<dbReference type="InterPro" id="IPR012295">
    <property type="entry name" value="TBP_dom_sf"/>
</dbReference>
<feature type="binding site" evidence="6">
    <location>
        <position position="47"/>
    </location>
    <ligand>
        <name>a 1,2-diacyl-sn-glycero-3-phospho-(1D-myo-inositol-3,4,5-trisphosphate)</name>
        <dbReference type="ChEBI" id="CHEBI:57836"/>
    </ligand>
</feature>
<dbReference type="GO" id="GO:0072583">
    <property type="term" value="P:clathrin-dependent endocytosis"/>
    <property type="evidence" value="ECO:0007669"/>
    <property type="project" value="InterPro"/>
</dbReference>
<dbReference type="SUPFAM" id="SSF48371">
    <property type="entry name" value="ARM repeat"/>
    <property type="match status" value="1"/>
</dbReference>
<dbReference type="HOGENOM" id="CLU_003824_1_0_1"/>
<proteinExistence type="inferred from homology"/>
<dbReference type="Gene3D" id="3.30.310.10">
    <property type="entry name" value="TATA-Binding Protein"/>
    <property type="match status" value="1"/>
</dbReference>
<dbReference type="Pfam" id="PF01602">
    <property type="entry name" value="Adaptin_N"/>
    <property type="match status" value="2"/>
</dbReference>
<feature type="domain" description="Clathrin/coatomer adaptor adaptin-like N-terminal" evidence="7">
    <location>
        <begin position="187"/>
        <end position="629"/>
    </location>
</feature>
<evidence type="ECO:0000256" key="5">
    <source>
        <dbReference type="PIRNR" id="PIRNR037091"/>
    </source>
</evidence>
<comment type="function">
    <text evidence="5">Adaptins are components of the adaptor complexes which link clathrin to receptors in coated vesicles. Clathrin-associated protein complexes are believed to interact with the cytoplasmic tails of membrane proteins, leading to their selection and concentration.</text>
</comment>
<keyword evidence="5" id="KW-0254">Endocytosis</keyword>
<dbReference type="EMBL" id="CH408157">
    <property type="protein sequence ID" value="EDK38995.2"/>
    <property type="molecule type" value="Genomic_DNA"/>
</dbReference>
<feature type="binding site" evidence="6">
    <location>
        <begin position="51"/>
        <end position="55"/>
    </location>
    <ligand>
        <name>a 1,2-diacyl-sn-glycero-3-phospho-(1D-myo-inositol-3,4,5-trisphosphate)</name>
        <dbReference type="ChEBI" id="CHEBI:57836"/>
    </ligand>
</feature>
<dbReference type="OMA" id="PVLMHRY"/>
<dbReference type="GeneID" id="5126741"/>
<dbReference type="VEuPathDB" id="FungiDB:PGUG_03093"/>
<dbReference type="OrthoDB" id="28053at2759"/>
<dbReference type="RefSeq" id="XP_001485364.2">
    <property type="nucleotide sequence ID" value="XM_001485314.1"/>
</dbReference>
<keyword evidence="3 5" id="KW-0653">Protein transport</keyword>
<dbReference type="Proteomes" id="UP000001997">
    <property type="component" value="Unassembled WGS sequence"/>
</dbReference>
<dbReference type="Gene3D" id="2.60.40.1230">
    <property type="match status" value="1"/>
</dbReference>
<name>A5DIJ2_PICGU</name>
<dbReference type="SUPFAM" id="SSF55711">
    <property type="entry name" value="Subdomain of clathrin and coatomer appendage domain"/>
    <property type="match status" value="1"/>
</dbReference>
<dbReference type="STRING" id="294746.A5DIJ2"/>
<accession>A5DIJ2</accession>
<keyword evidence="5" id="KW-0168">Coated pit</keyword>
<feature type="domain" description="Clathrin/coatomer adaptor adaptin-like N-terminal" evidence="7">
    <location>
        <begin position="24"/>
        <end position="141"/>
    </location>
</feature>
<keyword evidence="9" id="KW-1185">Reference proteome</keyword>
<dbReference type="FunCoup" id="A5DIJ2">
    <property type="interactions" value="840"/>
</dbReference>
<organism evidence="8 9">
    <name type="scientific">Meyerozyma guilliermondii (strain ATCC 6260 / CBS 566 / DSM 6381 / JCM 1539 / NBRC 10279 / NRRL Y-324)</name>
    <name type="common">Yeast</name>
    <name type="synonym">Candida guilliermondii</name>
    <dbReference type="NCBI Taxonomy" id="294746"/>
    <lineage>
        <taxon>Eukaryota</taxon>
        <taxon>Fungi</taxon>
        <taxon>Dikarya</taxon>
        <taxon>Ascomycota</taxon>
        <taxon>Saccharomycotina</taxon>
        <taxon>Pichiomycetes</taxon>
        <taxon>Debaryomycetaceae</taxon>
        <taxon>Meyerozyma</taxon>
    </lineage>
</organism>
<keyword evidence="4 5" id="KW-0472">Membrane</keyword>
<evidence type="ECO:0000313" key="9">
    <source>
        <dbReference type="Proteomes" id="UP000001997"/>
    </source>
</evidence>
<sequence length="983" mass="109484">MAPLMKGLTQFIVDIREAQDAEAEKRRINLEINNIQTKFSQPNLNGYHRKKYICKLVYIHLLGYDTVDFGLTHALALVESSVFSEKSLGYLAVSTLFPVEKNHTITDYLENMLDIIYSSLIKDLQSNNEEFNCLAVQFIANCFNVSNDEGHDYPVHSITKNHEDFPRWQEIVDMVYSLCCSPVSNLRVRQKSVAALLSLSKLFPSIIKANNNWIPRILSLVDDPSMGVVAASVPLIQFVAQMEPKYFKSILPSIARRLRSLVVEQQCPEEYYYYDSPAPWLIVSLLHTIELCFLCQETAPSVTLASLDRETVNSLREVVAYSIKNASQPVRGLPNRNSQSSILFQTVSLTVFLDASAEAIAGAVEALMSLLDSAETNTRYLSLDALIKLADRATSEGNYYASVRKSFSDNLPKIFKFSADKDISVKRKSLDLLYTVCDATNCNSIVTHLLDSFPHTEANLKPDVAVKIAVLAERYASNPEWYVTNMIRLLSMGEGPSGGSAYTGNEVWERVVQIIVNNENLQTMSCRMISNLLKTHSSSESLVKVAAFVLGEYGHKCDFDFISTFSVLYDAYFSVSLITRAMLLTSFLKISARQPDSDFVPDIIDLFEAETQSMDLEIQTRAHEYLQLMIEPGKELASIVLRPFPAFEAKSNHLLSRVGSVHRLSNRTRSSSNVAENKPRSNSDALARLRNVKSASSVALPIPEASDESEDPFAERSEDYTLSPNWYSGYLRMCHYDAGIFYENTLIKITYRVIKSGAIFTYRFTIINSAAKSANTEITRLTVLELQGASATTNPNFIIEMSQYPQQTVTTKTEMEIRVKIRNVVGINESPVLALSFMCGGSFNQLNLKIPVLMLKTLSAATSTNLEEFKKRWLQIGQELGSIDGESTVFCSTAHRYNSSNIVRLVSRLGLEVVHHSPDDTKNGILVLAAGILHTQNANYGALVTIKSTDDVGCKFEIVARCTAGGVAEALASSFKVIFDGGF</sequence>
<dbReference type="Gene3D" id="1.25.10.10">
    <property type="entry name" value="Leucine-rich Repeat Variant"/>
    <property type="match status" value="1"/>
</dbReference>
<dbReference type="PIRSF" id="PIRSF037091">
    <property type="entry name" value="AP2_complex_alpha"/>
    <property type="match status" value="1"/>
</dbReference>
<dbReference type="GO" id="GO:0030122">
    <property type="term" value="C:AP-2 adaptor complex"/>
    <property type="evidence" value="ECO:0007669"/>
    <property type="project" value="InterPro"/>
</dbReference>
<dbReference type="InterPro" id="IPR009028">
    <property type="entry name" value="Coatomer/calthrin_app_sub_C"/>
</dbReference>
<evidence type="ECO:0000313" key="8">
    <source>
        <dbReference type="EMBL" id="EDK38995.2"/>
    </source>
</evidence>
<dbReference type="InterPro" id="IPR017104">
    <property type="entry name" value="AP2_complex_asu"/>
</dbReference>
<protein>
    <recommendedName>
        <fullName evidence="5">AP-2 complex subunit alpha</fullName>
    </recommendedName>
</protein>
<dbReference type="KEGG" id="pgu:PGUG_03093"/>
<dbReference type="eggNOG" id="KOG1077">
    <property type="taxonomic scope" value="Eukaryota"/>
</dbReference>
<dbReference type="GO" id="GO:0035615">
    <property type="term" value="F:clathrin adaptor activity"/>
    <property type="evidence" value="ECO:0007669"/>
    <property type="project" value="InterPro"/>
</dbReference>
<evidence type="ECO:0000256" key="2">
    <source>
        <dbReference type="ARBA" id="ARBA00022448"/>
    </source>
</evidence>
<comment type="subcellular location">
    <subcellularLocation>
        <location evidence="1">Endomembrane system</location>
        <topology evidence="1">Peripheral membrane protein</topology>
    </subcellularLocation>
    <subcellularLocation>
        <location evidence="5">Membrane</location>
        <location evidence="5">Coated pit</location>
    </subcellularLocation>
</comment>
<dbReference type="InterPro" id="IPR002553">
    <property type="entry name" value="Clathrin/coatomer_adapt-like_N"/>
</dbReference>
<dbReference type="InterPro" id="IPR013041">
    <property type="entry name" value="Clathrin_app_Ig-like_sf"/>
</dbReference>
<dbReference type="InterPro" id="IPR050840">
    <property type="entry name" value="Adaptor_Complx_Large_Subunit"/>
</dbReference>
<gene>
    <name evidence="8" type="ORF">PGUG_03093</name>
</gene>
<dbReference type="SUPFAM" id="SSF49348">
    <property type="entry name" value="Clathrin adaptor appendage domain"/>
    <property type="match status" value="1"/>
</dbReference>
<keyword evidence="2 5" id="KW-0813">Transport</keyword>
<reference evidence="8 9" key="1">
    <citation type="journal article" date="2009" name="Nature">
        <title>Evolution of pathogenicity and sexual reproduction in eight Candida genomes.</title>
        <authorList>
            <person name="Butler G."/>
            <person name="Rasmussen M.D."/>
            <person name="Lin M.F."/>
            <person name="Santos M.A."/>
            <person name="Sakthikumar S."/>
            <person name="Munro C.A."/>
            <person name="Rheinbay E."/>
            <person name="Grabherr M."/>
            <person name="Forche A."/>
            <person name="Reedy J.L."/>
            <person name="Agrafioti I."/>
            <person name="Arnaud M.B."/>
            <person name="Bates S."/>
            <person name="Brown A.J."/>
            <person name="Brunke S."/>
            <person name="Costanzo M.C."/>
            <person name="Fitzpatrick D.A."/>
            <person name="de Groot P.W."/>
            <person name="Harris D."/>
            <person name="Hoyer L.L."/>
            <person name="Hube B."/>
            <person name="Klis F.M."/>
            <person name="Kodira C."/>
            <person name="Lennard N."/>
            <person name="Logue M.E."/>
            <person name="Martin R."/>
            <person name="Neiman A.M."/>
            <person name="Nikolaou E."/>
            <person name="Quail M.A."/>
            <person name="Quinn J."/>
            <person name="Santos M.C."/>
            <person name="Schmitzberger F.F."/>
            <person name="Sherlock G."/>
            <person name="Shah P."/>
            <person name="Silverstein K.A."/>
            <person name="Skrzypek M.S."/>
            <person name="Soll D."/>
            <person name="Staggs R."/>
            <person name="Stansfield I."/>
            <person name="Stumpf M.P."/>
            <person name="Sudbery P.E."/>
            <person name="Srikantha T."/>
            <person name="Zeng Q."/>
            <person name="Berman J."/>
            <person name="Berriman M."/>
            <person name="Heitman J."/>
            <person name="Gow N.A."/>
            <person name="Lorenz M.C."/>
            <person name="Birren B.W."/>
            <person name="Kellis M."/>
            <person name="Cuomo C.A."/>
        </authorList>
    </citation>
    <scope>NUCLEOTIDE SEQUENCE [LARGE SCALE GENOMIC DNA]</scope>
    <source>
        <strain evidence="9">ATCC 6260 / CBS 566 / DSM 6381 / JCM 1539 / NBRC 10279 / NRRL Y-324</strain>
    </source>
</reference>
<evidence type="ECO:0000256" key="3">
    <source>
        <dbReference type="ARBA" id="ARBA00022927"/>
    </source>
</evidence>
<evidence type="ECO:0000259" key="7">
    <source>
        <dbReference type="Pfam" id="PF01602"/>
    </source>
</evidence>
<dbReference type="InterPro" id="IPR011989">
    <property type="entry name" value="ARM-like"/>
</dbReference>
<dbReference type="InParanoid" id="A5DIJ2"/>
<dbReference type="PANTHER" id="PTHR22780">
    <property type="entry name" value="ADAPTIN, ALPHA/GAMMA/EPSILON"/>
    <property type="match status" value="1"/>
</dbReference>
<evidence type="ECO:0000256" key="4">
    <source>
        <dbReference type="ARBA" id="ARBA00023136"/>
    </source>
</evidence>